<sequence>MSEFDDTLLDEDLLSLPSVSDYEETLYNHSIEAVIESYQHSDQEDSIDEILNINLLEALRELNEEICINNAVAKQNNFINHKRNLIVYDIDYYDVNHNQNFELKKNEESTRFKESSNNVKDLRNKLKKLKKQKKHKKQKPRTGKLETIATTGEINEYCSSKQPIVSESQEPSVIGSPVNAQSQSQNLNLPISVQISESQITKSKKCNNSRSNSVDLIIPSANAPSNVLESCLLYSKFLNTNQEGNQPITYDCQSEKNYRARNATQNYQNELVLTKGSASFQDNILSVPHNDIYSENRNTLSAYQNQATSLSFCNLKYRDKSLILSKNQSIQCNELTVPLSHQYPLLSQSIGINPVGNFSIQETNWSYRQSTINQEYVPSSFNLTFHSDNQQKQNKGIQNIQLINRLGPSPSKTIVPSSMNHQNYPFDNSHFVENSVQSKSNDDQLLFVLDKLNPRNDSQTSFTRNHNFTQYQTQNKGTWSNKELICTYKITIVFLNKDSRISTQKNDYEKNLYVSTKRDDPITYFSDIWQTKKKTDINKPVIQKQLENKTKIDLKKNDQKLKDINSAIVTKQNKLKHTYARSDDKSKKNSPPTSLKNNTTKVIGSIHKKKDKKSSTENTLENSTKKTFRSEITKEQSKFNNDLKKKQNDEDIAIIFTMDDDMREYCKKIEEQKKRRQEFLEEKEKKRKLLEKLKISEGGITKDV</sequence>
<dbReference type="EMBL" id="JBJJXI010000153">
    <property type="protein sequence ID" value="KAL3385688.1"/>
    <property type="molecule type" value="Genomic_DNA"/>
</dbReference>
<feature type="compositionally biased region" description="Basic residues" evidence="2">
    <location>
        <begin position="125"/>
        <end position="142"/>
    </location>
</feature>
<keyword evidence="1" id="KW-0175">Coiled coil</keyword>
<proteinExistence type="predicted"/>
<accession>A0ABD2VYQ5</accession>
<evidence type="ECO:0000313" key="3">
    <source>
        <dbReference type="EMBL" id="KAL3385688.1"/>
    </source>
</evidence>
<comment type="caution">
    <text evidence="3">The sequence shown here is derived from an EMBL/GenBank/DDBJ whole genome shotgun (WGS) entry which is preliminary data.</text>
</comment>
<feature type="coiled-coil region" evidence="1">
    <location>
        <begin position="662"/>
        <end position="696"/>
    </location>
</feature>
<protein>
    <submittedName>
        <fullName evidence="3">Uncharacterized protein</fullName>
    </submittedName>
</protein>
<dbReference type="AlphaFoldDB" id="A0ABD2VYQ5"/>
<dbReference type="Proteomes" id="UP001627154">
    <property type="component" value="Unassembled WGS sequence"/>
</dbReference>
<keyword evidence="4" id="KW-1185">Reference proteome</keyword>
<gene>
    <name evidence="3" type="ORF">TKK_018743</name>
</gene>
<reference evidence="3 4" key="1">
    <citation type="journal article" date="2024" name="bioRxiv">
        <title>A reference genome for Trichogramma kaykai: A tiny desert-dwelling parasitoid wasp with competing sex-ratio distorters.</title>
        <authorList>
            <person name="Culotta J."/>
            <person name="Lindsey A.R."/>
        </authorList>
    </citation>
    <scope>NUCLEOTIDE SEQUENCE [LARGE SCALE GENOMIC DNA]</scope>
    <source>
        <strain evidence="3 4">KSX58</strain>
    </source>
</reference>
<name>A0ABD2VYQ5_9HYME</name>
<evidence type="ECO:0000256" key="1">
    <source>
        <dbReference type="SAM" id="Coils"/>
    </source>
</evidence>
<feature type="compositionally biased region" description="Polar residues" evidence="2">
    <location>
        <begin position="589"/>
        <end position="602"/>
    </location>
</feature>
<evidence type="ECO:0000313" key="4">
    <source>
        <dbReference type="Proteomes" id="UP001627154"/>
    </source>
</evidence>
<evidence type="ECO:0000256" key="2">
    <source>
        <dbReference type="SAM" id="MobiDB-lite"/>
    </source>
</evidence>
<organism evidence="3 4">
    <name type="scientific">Trichogramma kaykai</name>
    <dbReference type="NCBI Taxonomy" id="54128"/>
    <lineage>
        <taxon>Eukaryota</taxon>
        <taxon>Metazoa</taxon>
        <taxon>Ecdysozoa</taxon>
        <taxon>Arthropoda</taxon>
        <taxon>Hexapoda</taxon>
        <taxon>Insecta</taxon>
        <taxon>Pterygota</taxon>
        <taxon>Neoptera</taxon>
        <taxon>Endopterygota</taxon>
        <taxon>Hymenoptera</taxon>
        <taxon>Apocrita</taxon>
        <taxon>Proctotrupomorpha</taxon>
        <taxon>Chalcidoidea</taxon>
        <taxon>Trichogrammatidae</taxon>
        <taxon>Trichogramma</taxon>
    </lineage>
</organism>
<feature type="region of interest" description="Disordered" evidence="2">
    <location>
        <begin position="123"/>
        <end position="143"/>
    </location>
</feature>
<feature type="region of interest" description="Disordered" evidence="2">
    <location>
        <begin position="575"/>
        <end position="633"/>
    </location>
</feature>